<proteinExistence type="predicted"/>
<evidence type="ECO:0000313" key="3">
    <source>
        <dbReference type="Proteomes" id="UP000559256"/>
    </source>
</evidence>
<accession>A0A8H5FX77</accession>
<keyword evidence="3" id="KW-1185">Reference proteome</keyword>
<protein>
    <recommendedName>
        <fullName evidence="1">3-beta hydroxysteroid dehydrogenase/isomerase domain-containing protein</fullName>
    </recommendedName>
</protein>
<dbReference type="AlphaFoldDB" id="A0A8H5FX77"/>
<sequence>MVKKPEIFLVLGGDVFVGRHVVERLKARGDQVSVFDSTQRHVDVPFYHGDIREKAQILDAVKESGATCIIHTISPLSIRNQENPGIFHEVNVEGTRKVIEAAQEAGVHNIVYHSSSGVVFDGHDIKNGDENLPYVKNPPSPYTRSRISAEKLILGANGKMGLKTACIRPSGIFGVGDQELIVGAYQTWKNGSTNVQFGSNENLVDRTYVANVALALVLAADKLENNEVAGQVFFIANNEPCLFWDFMRNLWDGFDQAFPNEAHPGNKITVIPRFIALLLAHVTGLVAWLLRRDPPLLTPYTVKFYDGKRVFYFYKSETTTWV</sequence>
<dbReference type="GO" id="GO:0005737">
    <property type="term" value="C:cytoplasm"/>
    <property type="evidence" value="ECO:0007669"/>
    <property type="project" value="TreeGrafter"/>
</dbReference>
<dbReference type="EMBL" id="JAACJM010000068">
    <property type="protein sequence ID" value="KAF5352062.1"/>
    <property type="molecule type" value="Genomic_DNA"/>
</dbReference>
<dbReference type="Proteomes" id="UP000559256">
    <property type="component" value="Unassembled WGS sequence"/>
</dbReference>
<dbReference type="InterPro" id="IPR051783">
    <property type="entry name" value="NAD(P)-dependent_oxidoreduct"/>
</dbReference>
<reference evidence="2 3" key="1">
    <citation type="journal article" date="2020" name="ISME J.">
        <title>Uncovering the hidden diversity of litter-decomposition mechanisms in mushroom-forming fungi.</title>
        <authorList>
            <person name="Floudas D."/>
            <person name="Bentzer J."/>
            <person name="Ahren D."/>
            <person name="Johansson T."/>
            <person name="Persson P."/>
            <person name="Tunlid A."/>
        </authorList>
    </citation>
    <scope>NUCLEOTIDE SEQUENCE [LARGE SCALE GENOMIC DNA]</scope>
    <source>
        <strain evidence="2 3">CBS 291.85</strain>
    </source>
</reference>
<dbReference type="OrthoDB" id="10058185at2759"/>
<gene>
    <name evidence="2" type="ORF">D9758_009398</name>
</gene>
<dbReference type="PANTHER" id="PTHR48079:SF6">
    <property type="entry name" value="NAD(P)-BINDING DOMAIN-CONTAINING PROTEIN-RELATED"/>
    <property type="match status" value="1"/>
</dbReference>
<dbReference type="SUPFAM" id="SSF51735">
    <property type="entry name" value="NAD(P)-binding Rossmann-fold domains"/>
    <property type="match status" value="1"/>
</dbReference>
<evidence type="ECO:0000313" key="2">
    <source>
        <dbReference type="EMBL" id="KAF5352062.1"/>
    </source>
</evidence>
<feature type="domain" description="3-beta hydroxysteroid dehydrogenase/isomerase" evidence="1">
    <location>
        <begin position="9"/>
        <end position="257"/>
    </location>
</feature>
<dbReference type="GO" id="GO:0016616">
    <property type="term" value="F:oxidoreductase activity, acting on the CH-OH group of donors, NAD or NADP as acceptor"/>
    <property type="evidence" value="ECO:0007669"/>
    <property type="project" value="InterPro"/>
</dbReference>
<dbReference type="GO" id="GO:0004029">
    <property type="term" value="F:aldehyde dehydrogenase (NAD+) activity"/>
    <property type="evidence" value="ECO:0007669"/>
    <property type="project" value="TreeGrafter"/>
</dbReference>
<dbReference type="InterPro" id="IPR036291">
    <property type="entry name" value="NAD(P)-bd_dom_sf"/>
</dbReference>
<name>A0A8H5FX77_9AGAR</name>
<dbReference type="Gene3D" id="3.40.50.720">
    <property type="entry name" value="NAD(P)-binding Rossmann-like Domain"/>
    <property type="match status" value="1"/>
</dbReference>
<dbReference type="GO" id="GO:0006694">
    <property type="term" value="P:steroid biosynthetic process"/>
    <property type="evidence" value="ECO:0007669"/>
    <property type="project" value="InterPro"/>
</dbReference>
<dbReference type="PANTHER" id="PTHR48079">
    <property type="entry name" value="PROTEIN YEEZ"/>
    <property type="match status" value="1"/>
</dbReference>
<comment type="caution">
    <text evidence="2">The sequence shown here is derived from an EMBL/GenBank/DDBJ whole genome shotgun (WGS) entry which is preliminary data.</text>
</comment>
<evidence type="ECO:0000259" key="1">
    <source>
        <dbReference type="Pfam" id="PF01073"/>
    </source>
</evidence>
<organism evidence="2 3">
    <name type="scientific">Tetrapyrgos nigripes</name>
    <dbReference type="NCBI Taxonomy" id="182062"/>
    <lineage>
        <taxon>Eukaryota</taxon>
        <taxon>Fungi</taxon>
        <taxon>Dikarya</taxon>
        <taxon>Basidiomycota</taxon>
        <taxon>Agaricomycotina</taxon>
        <taxon>Agaricomycetes</taxon>
        <taxon>Agaricomycetidae</taxon>
        <taxon>Agaricales</taxon>
        <taxon>Marasmiineae</taxon>
        <taxon>Marasmiaceae</taxon>
        <taxon>Tetrapyrgos</taxon>
    </lineage>
</organism>
<dbReference type="InterPro" id="IPR002225">
    <property type="entry name" value="3Beta_OHSteriod_DH/Estase"/>
</dbReference>
<dbReference type="Pfam" id="PF01073">
    <property type="entry name" value="3Beta_HSD"/>
    <property type="match status" value="1"/>
</dbReference>